<evidence type="ECO:0000256" key="1">
    <source>
        <dbReference type="SAM" id="MobiDB-lite"/>
    </source>
</evidence>
<feature type="compositionally biased region" description="Basic and acidic residues" evidence="1">
    <location>
        <begin position="175"/>
        <end position="189"/>
    </location>
</feature>
<feature type="domain" description="S-layer protein C-terminal" evidence="2">
    <location>
        <begin position="741"/>
        <end position="784"/>
    </location>
</feature>
<dbReference type="Pfam" id="PF03217">
    <property type="entry name" value="SlpA"/>
    <property type="match status" value="2"/>
</dbReference>
<feature type="domain" description="S-layer protein C-terminal" evidence="2">
    <location>
        <begin position="807"/>
        <end position="850"/>
    </location>
</feature>
<dbReference type="Proteomes" id="UP000061546">
    <property type="component" value="Chromosome"/>
</dbReference>
<keyword evidence="4" id="KW-1185">Reference proteome</keyword>
<feature type="compositionally biased region" description="Low complexity" evidence="1">
    <location>
        <begin position="156"/>
        <end position="170"/>
    </location>
</feature>
<accession>A0A0K2LE99</accession>
<evidence type="ECO:0000259" key="2">
    <source>
        <dbReference type="Pfam" id="PF03217"/>
    </source>
</evidence>
<dbReference type="EMBL" id="CP012559">
    <property type="protein sequence ID" value="ALB29523.1"/>
    <property type="molecule type" value="Genomic_DNA"/>
</dbReference>
<dbReference type="Pfam" id="PF03382">
    <property type="entry name" value="DUF285"/>
    <property type="match status" value="1"/>
</dbReference>
<name>A0A0K2LE99_9LACO</name>
<protein>
    <recommendedName>
        <fullName evidence="2">S-layer protein C-terminal domain-containing protein</fullName>
    </recommendedName>
</protein>
<evidence type="ECO:0000313" key="3">
    <source>
        <dbReference type="EMBL" id="ALB29523.1"/>
    </source>
</evidence>
<feature type="compositionally biased region" description="Polar residues" evidence="1">
    <location>
        <begin position="107"/>
        <end position="126"/>
    </location>
</feature>
<evidence type="ECO:0000313" key="4">
    <source>
        <dbReference type="Proteomes" id="UP000061546"/>
    </source>
</evidence>
<dbReference type="STRING" id="1074467.JP39_09270"/>
<dbReference type="SUPFAM" id="SSF52058">
    <property type="entry name" value="L domain-like"/>
    <property type="match status" value="1"/>
</dbReference>
<dbReference type="Gene3D" id="3.80.10.10">
    <property type="entry name" value="Ribonuclease Inhibitor"/>
    <property type="match status" value="1"/>
</dbReference>
<dbReference type="RefSeq" id="WP_041501493.1">
    <property type="nucleotide sequence ID" value="NZ_BJDV01000010.1"/>
</dbReference>
<dbReference type="NCBIfam" id="TIGR02167">
    <property type="entry name" value="Liste_lipo_26"/>
    <property type="match status" value="2"/>
</dbReference>
<feature type="region of interest" description="Disordered" evidence="1">
    <location>
        <begin position="701"/>
        <end position="722"/>
    </location>
</feature>
<dbReference type="InterPro" id="IPR024968">
    <property type="entry name" value="SlpA_C_lactobacillus"/>
</dbReference>
<dbReference type="InterPro" id="IPR005046">
    <property type="entry name" value="DUF285"/>
</dbReference>
<dbReference type="InterPro" id="IPR032675">
    <property type="entry name" value="LRR_dom_sf"/>
</dbReference>
<reference evidence="3 4" key="1">
    <citation type="submission" date="2015-08" db="EMBL/GenBank/DDBJ databases">
        <title>Genomic sequence of Lactobacillus heilongjiangensis DSM 28069, isolated from Chinese traditional pickle.</title>
        <authorList>
            <person name="Jiang X."/>
            <person name="Zheng B."/>
            <person name="Cheng H."/>
        </authorList>
    </citation>
    <scope>NUCLEOTIDE SEQUENCE [LARGE SCALE GENOMIC DNA]</scope>
    <source>
        <strain evidence="3 4">DSM 28069</strain>
    </source>
</reference>
<feature type="compositionally biased region" description="Low complexity" evidence="1">
    <location>
        <begin position="79"/>
        <end position="88"/>
    </location>
</feature>
<dbReference type="InterPro" id="IPR011889">
    <property type="entry name" value="Liste_lipo_26"/>
</dbReference>
<organism evidence="3 4">
    <name type="scientific">Companilactobacillus heilongjiangensis</name>
    <dbReference type="NCBI Taxonomy" id="1074467"/>
    <lineage>
        <taxon>Bacteria</taxon>
        <taxon>Bacillati</taxon>
        <taxon>Bacillota</taxon>
        <taxon>Bacilli</taxon>
        <taxon>Lactobacillales</taxon>
        <taxon>Lactobacillaceae</taxon>
        <taxon>Companilactobacillus</taxon>
    </lineage>
</organism>
<feature type="region of interest" description="Disordered" evidence="1">
    <location>
        <begin position="56"/>
        <end position="194"/>
    </location>
</feature>
<dbReference type="AlphaFoldDB" id="A0A0K2LE99"/>
<dbReference type="OrthoDB" id="2262814at2"/>
<feature type="compositionally biased region" description="Polar residues" evidence="1">
    <location>
        <begin position="56"/>
        <end position="76"/>
    </location>
</feature>
<proteinExistence type="predicted"/>
<gene>
    <name evidence="3" type="ORF">JP39_09270</name>
</gene>
<sequence length="856" mass="93873">MRFQQLKRSSNVILKKKLYKSGTSWVVKSTLGLMSGLALFGVSQSTVVKADSVNNMSPVSQSISKPDSMIQSQADTESGDSSVDSSGSEIKAEPDGQASLTDEKDTSGQSSSEDGSPIVGQSSTQPDDQDKTKAMIPTGPVDTGNGDIPNNQDVPSISNDDSQESNSSDDAAALDQEREKESDGSDMHTDNSLGVPWSINGDVLNIEGGTLNNITDDNMGNSSVPWSDSEKKAITKVSINGDIIAGEHFSGMFDGFSAMTEIDGLEKINTKNTIDMSFLFSDCSSLTSLNLNNLDVSNVEDFSNMFNGDDNLNTLDISNWKWSDGVDFFGMFAGDQRLETLSLPLNYINSTNVQDKSKLNFNSMFSDTFSDSPKFASLDISNLDMYGTQRISNFLRGNRNMNEITLSGRNVLYIVGNDGTHVVNDLGVDGPAIGNTKPVAWQAISSNDDNVPVGTIKTSKQLVKMYSGNLDKNSLVTWKWVYEVAPIKFQVEYVAEDDPTKLFSPGITYQEDPYREYDMIPPLSSYTLPEGVSFDGYYTGYQPEIIPTPADANGIIKIKVPKNLITFEVIEKNTDGVIVGGKPHDILVGVGSRYKETNLDDELKKISNDRKIITSDDKIVPCSNILYKPFGEDSISEDISDSLINGMSVGDSNSLLFYGRAFITELANELLPQQPEYIDFMSGYKYVTTLIYKPEPSDAPVINNNGGGSSSNSSNSSEANRTVEGIEGTLGTYNDRPEVQLYDDEGSQLTDRKLVLGSDWFTDETMTLNNDKYYRVATNQWAKADDVYIYYNHDSNVLVNTGSVAGLVTADGKNVTDRALQANSGWYTDRYIYINNSKYYRVATNEFVSADKVQEY</sequence>
<dbReference type="KEGG" id="lhi:JP39_09270"/>